<keyword evidence="1" id="KW-1133">Transmembrane helix</keyword>
<dbReference type="EMBL" id="RKLQ01000001">
    <property type="protein sequence ID" value="MBX0303301.1"/>
    <property type="molecule type" value="Genomic_DNA"/>
</dbReference>
<name>A0A8J7YHA8_9EURY</name>
<keyword evidence="1" id="KW-0472">Membrane</keyword>
<sequence length="57" mass="5939">MTADSVMPLCVGLAMLVGVVVLAYPAPLWLRGLGVAVALFVGVSAALYTLTARDLEY</sequence>
<proteinExistence type="predicted"/>
<dbReference type="AlphaFoldDB" id="A0A8J7YHA8"/>
<evidence type="ECO:0000313" key="2">
    <source>
        <dbReference type="EMBL" id="MBX0303301.1"/>
    </source>
</evidence>
<keyword evidence="1" id="KW-0812">Transmembrane</keyword>
<evidence type="ECO:0000256" key="1">
    <source>
        <dbReference type="SAM" id="Phobius"/>
    </source>
</evidence>
<comment type="caution">
    <text evidence="2">The sequence shown here is derived from an EMBL/GenBank/DDBJ whole genome shotgun (WGS) entry which is preliminary data.</text>
</comment>
<protein>
    <submittedName>
        <fullName evidence="2">Uncharacterized protein</fullName>
    </submittedName>
</protein>
<organism evidence="2 3">
    <name type="scientific">Haloarcula salinisoli</name>
    <dbReference type="NCBI Taxonomy" id="2487746"/>
    <lineage>
        <taxon>Archaea</taxon>
        <taxon>Methanobacteriati</taxon>
        <taxon>Methanobacteriota</taxon>
        <taxon>Stenosarchaea group</taxon>
        <taxon>Halobacteria</taxon>
        <taxon>Halobacteriales</taxon>
        <taxon>Haloarculaceae</taxon>
        <taxon>Haloarcula</taxon>
    </lineage>
</organism>
<keyword evidence="3" id="KW-1185">Reference proteome</keyword>
<reference evidence="2" key="1">
    <citation type="submission" date="2021-06" db="EMBL/GenBank/DDBJ databases">
        <title>Halomicroarcula sp. F24A a new haloarchaeum isolated from saline soil.</title>
        <authorList>
            <person name="Duran-Viseras A."/>
            <person name="Sanchez-Porro C."/>
            <person name="Ventosa A."/>
        </authorList>
    </citation>
    <scope>NUCLEOTIDE SEQUENCE</scope>
    <source>
        <strain evidence="2">F24A</strain>
    </source>
</reference>
<evidence type="ECO:0000313" key="3">
    <source>
        <dbReference type="Proteomes" id="UP000783863"/>
    </source>
</evidence>
<feature type="transmembrane region" description="Helical" evidence="1">
    <location>
        <begin position="33"/>
        <end position="51"/>
    </location>
</feature>
<accession>A0A8J7YHA8</accession>
<gene>
    <name evidence="2" type="ORF">EGD98_06400</name>
</gene>
<dbReference type="Proteomes" id="UP000783863">
    <property type="component" value="Unassembled WGS sequence"/>
</dbReference>
<dbReference type="RefSeq" id="WP_220587511.1">
    <property type="nucleotide sequence ID" value="NZ_RKLQ01000001.1"/>
</dbReference>